<feature type="transmembrane region" description="Helical" evidence="9">
    <location>
        <begin position="151"/>
        <end position="177"/>
    </location>
</feature>
<proteinExistence type="inferred from homology"/>
<feature type="transmembrane region" description="Helical" evidence="9">
    <location>
        <begin position="236"/>
        <end position="258"/>
    </location>
</feature>
<dbReference type="GO" id="GO:0015920">
    <property type="term" value="P:lipopolysaccharide transport"/>
    <property type="evidence" value="ECO:0007669"/>
    <property type="project" value="TreeGrafter"/>
</dbReference>
<feature type="transmembrane region" description="Helical" evidence="9">
    <location>
        <begin position="39"/>
        <end position="61"/>
    </location>
</feature>
<evidence type="ECO:0000313" key="11">
    <source>
        <dbReference type="EMBL" id="KRO72969.1"/>
    </source>
</evidence>
<evidence type="ECO:0000256" key="9">
    <source>
        <dbReference type="RuleBase" id="RU361157"/>
    </source>
</evidence>
<gene>
    <name evidence="11" type="ORF">ABR69_09380</name>
</gene>
<evidence type="ECO:0000256" key="1">
    <source>
        <dbReference type="ARBA" id="ARBA00004651"/>
    </source>
</evidence>
<evidence type="ECO:0000256" key="6">
    <source>
        <dbReference type="ARBA" id="ARBA00022989"/>
    </source>
</evidence>
<dbReference type="PROSITE" id="PS51012">
    <property type="entry name" value="ABC_TM2"/>
    <property type="match status" value="1"/>
</dbReference>
<dbReference type="AlphaFoldDB" id="A0A0R2SDQ2"/>
<dbReference type="EMBL" id="LIBB01000036">
    <property type="protein sequence ID" value="KRO72969.1"/>
    <property type="molecule type" value="Genomic_DNA"/>
</dbReference>
<name>A0A0R2SDQ2_9GAMM</name>
<dbReference type="GO" id="GO:0005886">
    <property type="term" value="C:plasma membrane"/>
    <property type="evidence" value="ECO:0007669"/>
    <property type="project" value="UniProtKB-SubCell"/>
</dbReference>
<dbReference type="GO" id="GO:0140359">
    <property type="term" value="F:ABC-type transporter activity"/>
    <property type="evidence" value="ECO:0007669"/>
    <property type="project" value="InterPro"/>
</dbReference>
<keyword evidence="6 9" id="KW-1133">Transmembrane helix</keyword>
<organism evidence="11 12">
    <name type="scientific">OM182 bacterium BACL3 MAG-120507-bin80</name>
    <dbReference type="NCBI Taxonomy" id="1655577"/>
    <lineage>
        <taxon>Bacteria</taxon>
        <taxon>Pseudomonadati</taxon>
        <taxon>Pseudomonadota</taxon>
        <taxon>Gammaproteobacteria</taxon>
        <taxon>OMG group</taxon>
        <taxon>OM182 clade</taxon>
    </lineage>
</organism>
<dbReference type="PANTHER" id="PTHR30413">
    <property type="entry name" value="INNER MEMBRANE TRANSPORT PERMEASE"/>
    <property type="match status" value="1"/>
</dbReference>
<dbReference type="Pfam" id="PF01061">
    <property type="entry name" value="ABC2_membrane"/>
    <property type="match status" value="1"/>
</dbReference>
<evidence type="ECO:0000256" key="2">
    <source>
        <dbReference type="ARBA" id="ARBA00007783"/>
    </source>
</evidence>
<evidence type="ECO:0000256" key="4">
    <source>
        <dbReference type="ARBA" id="ARBA00022475"/>
    </source>
</evidence>
<keyword evidence="7" id="KW-0625">Polysaccharide transport</keyword>
<accession>A0A0R2SDQ2</accession>
<feature type="transmembrane region" description="Helical" evidence="9">
    <location>
        <begin position="113"/>
        <end position="139"/>
    </location>
</feature>
<dbReference type="InterPro" id="IPR047817">
    <property type="entry name" value="ABC2_TM_bact-type"/>
</dbReference>
<feature type="transmembrane region" description="Helical" evidence="9">
    <location>
        <begin position="73"/>
        <end position="93"/>
    </location>
</feature>
<comment type="similarity">
    <text evidence="2 9">Belongs to the ABC-2 integral membrane protein family.</text>
</comment>
<evidence type="ECO:0000256" key="5">
    <source>
        <dbReference type="ARBA" id="ARBA00022692"/>
    </source>
</evidence>
<feature type="domain" description="ABC transmembrane type-2" evidence="10">
    <location>
        <begin position="37"/>
        <end position="260"/>
    </location>
</feature>
<dbReference type="Proteomes" id="UP000051934">
    <property type="component" value="Unassembled WGS sequence"/>
</dbReference>
<evidence type="ECO:0000256" key="7">
    <source>
        <dbReference type="ARBA" id="ARBA00023047"/>
    </source>
</evidence>
<comment type="caution">
    <text evidence="11">The sequence shown here is derived from an EMBL/GenBank/DDBJ whole genome shotgun (WGS) entry which is preliminary data.</text>
</comment>
<dbReference type="PANTHER" id="PTHR30413:SF10">
    <property type="entry name" value="CAPSULE POLYSACCHARIDE EXPORT INNER-MEMBRANE PROTEIN CTRC"/>
    <property type="match status" value="1"/>
</dbReference>
<dbReference type="GO" id="GO:0015774">
    <property type="term" value="P:polysaccharide transport"/>
    <property type="evidence" value="ECO:0007669"/>
    <property type="project" value="UniProtKB-KW"/>
</dbReference>
<sequence length="268" mass="30348">MSLALLRDWIVTPLSDRRLVSNFARQEFYAQFTASMGGFLWLILTPIANISIYAFVFSYIFKVRAAEGFGETAFVLFMMIGYLPWFAFADAIGRSTSLLLEKAPLITKVKFPVQVIPVVGTLVPYITHAIGFSLLLLYLATQGYVNSLWVLLPFIFFLQMLFTAGLVAILSSLSVFLRDLQQLVALGINVWFFLTPIIYPLSMIQSDSVKAYFLLNPMHSFVNLYREIVLRGELPLINLQIVIVVSLVSYLFGGWLFMRIKHAFGDVL</sequence>
<evidence type="ECO:0000256" key="8">
    <source>
        <dbReference type="ARBA" id="ARBA00023136"/>
    </source>
</evidence>
<keyword evidence="4 9" id="KW-1003">Cell membrane</keyword>
<keyword evidence="5 9" id="KW-0812">Transmembrane</keyword>
<evidence type="ECO:0000259" key="10">
    <source>
        <dbReference type="PROSITE" id="PS51012"/>
    </source>
</evidence>
<keyword evidence="7" id="KW-0762">Sugar transport</keyword>
<comment type="subcellular location">
    <subcellularLocation>
        <location evidence="9">Cell inner membrane</location>
        <topology evidence="9">Multi-pass membrane protein</topology>
    </subcellularLocation>
    <subcellularLocation>
        <location evidence="1">Cell membrane</location>
        <topology evidence="1">Multi-pass membrane protein</topology>
    </subcellularLocation>
</comment>
<evidence type="ECO:0000256" key="3">
    <source>
        <dbReference type="ARBA" id="ARBA00022448"/>
    </source>
</evidence>
<evidence type="ECO:0000313" key="12">
    <source>
        <dbReference type="Proteomes" id="UP000051934"/>
    </source>
</evidence>
<feature type="transmembrane region" description="Helical" evidence="9">
    <location>
        <begin position="183"/>
        <end position="201"/>
    </location>
</feature>
<dbReference type="InterPro" id="IPR013525">
    <property type="entry name" value="ABC2_TM"/>
</dbReference>
<reference evidence="11 12" key="1">
    <citation type="submission" date="2015-10" db="EMBL/GenBank/DDBJ databases">
        <title>Metagenome-Assembled Genomes uncover a global brackish microbiome.</title>
        <authorList>
            <person name="Hugerth L.W."/>
            <person name="Larsson J."/>
            <person name="Alneberg J."/>
            <person name="Lindh M.V."/>
            <person name="Legrand C."/>
            <person name="Pinhassi J."/>
            <person name="Andersson A.F."/>
        </authorList>
    </citation>
    <scope>NUCLEOTIDE SEQUENCE [LARGE SCALE GENOMIC DNA]</scope>
    <source>
        <strain evidence="11">BACL4 MAG-120507-bin80</strain>
    </source>
</reference>
<keyword evidence="8 9" id="KW-0472">Membrane</keyword>
<keyword evidence="3 9" id="KW-0813">Transport</keyword>
<protein>
    <recommendedName>
        <fullName evidence="9">Transport permease protein</fullName>
    </recommendedName>
</protein>